<dbReference type="RefSeq" id="WP_116762256.1">
    <property type="nucleotide sequence ID" value="NZ_QCZH01000006.1"/>
</dbReference>
<dbReference type="InterPro" id="IPR001509">
    <property type="entry name" value="Epimerase_deHydtase"/>
</dbReference>
<dbReference type="InterPro" id="IPR010099">
    <property type="entry name" value="SDR39U1"/>
</dbReference>
<dbReference type="InterPro" id="IPR013549">
    <property type="entry name" value="DUF1731"/>
</dbReference>
<dbReference type="EMBL" id="QCZH01000006">
    <property type="protein sequence ID" value="PWA09571.1"/>
    <property type="molecule type" value="Genomic_DNA"/>
</dbReference>
<dbReference type="Proteomes" id="UP000245618">
    <property type="component" value="Unassembled WGS sequence"/>
</dbReference>
<evidence type="ECO:0000313" key="4">
    <source>
        <dbReference type="EMBL" id="PWA09571.1"/>
    </source>
</evidence>
<gene>
    <name evidence="4" type="ORF">DB891_07775</name>
</gene>
<comment type="caution">
    <text evidence="4">The sequence shown here is derived from an EMBL/GenBank/DDBJ whole genome shotgun (WGS) entry which is preliminary data.</text>
</comment>
<dbReference type="OrthoDB" id="9801773at2"/>
<reference evidence="4 5" key="1">
    <citation type="submission" date="2018-04" db="EMBL/GenBank/DDBJ databases">
        <title>Flavobacterium sp. nov., isolated from glacier ice.</title>
        <authorList>
            <person name="Liu Q."/>
            <person name="Xin Y.-H."/>
        </authorList>
    </citation>
    <scope>NUCLEOTIDE SEQUENCE [LARGE SCALE GENOMIC DNA]</scope>
    <source>
        <strain evidence="4 5">LB2P30</strain>
    </source>
</reference>
<name>A0A2U1JWJ4_9FLAO</name>
<keyword evidence="5" id="KW-1185">Reference proteome</keyword>
<comment type="similarity">
    <text evidence="1">Belongs to the NAD(P)-dependent epimerase/dehydratase family. SDR39U1 subfamily.</text>
</comment>
<sequence>MKKNVLITGGTGFIGKQLTEMLLGRGYSVSILSRNSKPNTDAISYYIWDVSSQKIDEAAVLHADYIIHLAGENIAEKRWTAKRKAEIIDSRTQSAELIYTVLKKHNKSIEAFVSASGIGIYGALNGEGICTENTIPGNDFVGITCQKWEKAADLFADLGIRTVKIRTGLVLGKNEGFLKKLAPIFKAGFGSALGSGKQYMPWIHISDLCAIYLEAIENENMTGAYNATVNDSTTSSSFSKLLAKEYGYFIWLPNVPAFALRLLMGEMATIALAGRRVSSDKIKSLGFRFKFKNLKRALVDCVK</sequence>
<organism evidence="4 5">
    <name type="scientific">Flavobacterium laiguense</name>
    <dbReference type="NCBI Taxonomy" id="2169409"/>
    <lineage>
        <taxon>Bacteria</taxon>
        <taxon>Pseudomonadati</taxon>
        <taxon>Bacteroidota</taxon>
        <taxon>Flavobacteriia</taxon>
        <taxon>Flavobacteriales</taxon>
        <taxon>Flavobacteriaceae</taxon>
        <taxon>Flavobacterium</taxon>
    </lineage>
</organism>
<evidence type="ECO:0000313" key="5">
    <source>
        <dbReference type="Proteomes" id="UP000245618"/>
    </source>
</evidence>
<feature type="domain" description="DUF1731" evidence="3">
    <location>
        <begin position="255"/>
        <end position="300"/>
    </location>
</feature>
<dbReference type="SUPFAM" id="SSF51735">
    <property type="entry name" value="NAD(P)-binding Rossmann-fold domains"/>
    <property type="match status" value="1"/>
</dbReference>
<dbReference type="AlphaFoldDB" id="A0A2U1JWJ4"/>
<dbReference type="Pfam" id="PF08338">
    <property type="entry name" value="DUF1731"/>
    <property type="match status" value="1"/>
</dbReference>
<evidence type="ECO:0000259" key="2">
    <source>
        <dbReference type="Pfam" id="PF01370"/>
    </source>
</evidence>
<dbReference type="NCBIfam" id="TIGR01777">
    <property type="entry name" value="yfcH"/>
    <property type="match status" value="1"/>
</dbReference>
<dbReference type="PANTHER" id="PTHR11092">
    <property type="entry name" value="SUGAR NUCLEOTIDE EPIMERASE RELATED"/>
    <property type="match status" value="1"/>
</dbReference>
<feature type="domain" description="NAD-dependent epimerase/dehydratase" evidence="2">
    <location>
        <begin position="5"/>
        <end position="226"/>
    </location>
</feature>
<dbReference type="Gene3D" id="3.40.50.720">
    <property type="entry name" value="NAD(P)-binding Rossmann-like Domain"/>
    <property type="match status" value="1"/>
</dbReference>
<dbReference type="PANTHER" id="PTHR11092:SF0">
    <property type="entry name" value="EPIMERASE FAMILY PROTEIN SDR39U1"/>
    <property type="match status" value="1"/>
</dbReference>
<dbReference type="Pfam" id="PF01370">
    <property type="entry name" value="Epimerase"/>
    <property type="match status" value="1"/>
</dbReference>
<protein>
    <submittedName>
        <fullName evidence="4">TIGR01777 family protein</fullName>
    </submittedName>
</protein>
<dbReference type="InterPro" id="IPR036291">
    <property type="entry name" value="NAD(P)-bd_dom_sf"/>
</dbReference>
<accession>A0A2U1JWJ4</accession>
<evidence type="ECO:0000259" key="3">
    <source>
        <dbReference type="Pfam" id="PF08338"/>
    </source>
</evidence>
<proteinExistence type="inferred from homology"/>
<evidence type="ECO:0000256" key="1">
    <source>
        <dbReference type="ARBA" id="ARBA00009353"/>
    </source>
</evidence>